<keyword evidence="7 10" id="KW-0862">Zinc</keyword>
<evidence type="ECO:0000256" key="6">
    <source>
        <dbReference type="ARBA" id="ARBA00022723"/>
    </source>
</evidence>
<evidence type="ECO:0000256" key="4">
    <source>
        <dbReference type="ARBA" id="ARBA00012925"/>
    </source>
</evidence>
<keyword evidence="13" id="KW-1185">Reference proteome</keyword>
<keyword evidence="6 10" id="KW-0479">Metal-binding</keyword>
<gene>
    <name evidence="12" type="ORF">I4641_10085</name>
</gene>
<dbReference type="RefSeq" id="WP_229640388.1">
    <property type="nucleotide sequence ID" value="NZ_JADWDC010000020.1"/>
</dbReference>
<dbReference type="EC" id="4.2.1.1" evidence="4 10"/>
<evidence type="ECO:0000256" key="9">
    <source>
        <dbReference type="ARBA" id="ARBA00048348"/>
    </source>
</evidence>
<evidence type="ECO:0000256" key="2">
    <source>
        <dbReference type="ARBA" id="ARBA00002904"/>
    </source>
</evidence>
<dbReference type="InterPro" id="IPR018338">
    <property type="entry name" value="Carbonic_anhydrase_a-class_CS"/>
</dbReference>
<dbReference type="AlphaFoldDB" id="A0A964FF33"/>
<dbReference type="PANTHER" id="PTHR18952:SF265">
    <property type="entry name" value="CARBONIC ANHYDRASE"/>
    <property type="match status" value="1"/>
</dbReference>
<sequence>MRPSIWSYQGDTGSSFWGELDPEFATCKVGKAQSPINLPSSVSSSFGSLELSYKDTPLTIVNNHRTIRVDYQPGSNLTLDGQIYELLQFHFHQPSEHLVWGQTFEMEAHFVHQNQITGEFVVLAVLMSKGEMNRALDTVWQKIPVQSDRPPETSDILINALDLLPENIDRYYRYRGSLTTPPCSEIVTWLVLKQPIEVSQLQIERFLSVIGTNARPVQALNNRILSESK</sequence>
<evidence type="ECO:0000256" key="8">
    <source>
        <dbReference type="ARBA" id="ARBA00023239"/>
    </source>
</evidence>
<evidence type="ECO:0000313" key="13">
    <source>
        <dbReference type="Proteomes" id="UP000729733"/>
    </source>
</evidence>
<protein>
    <recommendedName>
        <fullName evidence="5 10">Carbonic anhydrase</fullName>
        <ecNumber evidence="4 10">4.2.1.1</ecNumber>
    </recommendedName>
</protein>
<dbReference type="CDD" id="cd03124">
    <property type="entry name" value="alpha_CA_prokaryotic_like"/>
    <property type="match status" value="1"/>
</dbReference>
<dbReference type="InterPro" id="IPR036398">
    <property type="entry name" value="CA_dom_sf"/>
</dbReference>
<dbReference type="SMART" id="SM01057">
    <property type="entry name" value="Carb_anhydrase"/>
    <property type="match status" value="1"/>
</dbReference>
<evidence type="ECO:0000256" key="10">
    <source>
        <dbReference type="RuleBase" id="RU367011"/>
    </source>
</evidence>
<organism evidence="12 13">
    <name type="scientific">Waterburya agarophytonicola KI4</name>
    <dbReference type="NCBI Taxonomy" id="2874699"/>
    <lineage>
        <taxon>Bacteria</taxon>
        <taxon>Bacillati</taxon>
        <taxon>Cyanobacteriota</taxon>
        <taxon>Cyanophyceae</taxon>
        <taxon>Pleurocapsales</taxon>
        <taxon>Hyellaceae</taxon>
        <taxon>Waterburya</taxon>
        <taxon>Waterburya agarophytonicola</taxon>
    </lineage>
</organism>
<dbReference type="Proteomes" id="UP000729733">
    <property type="component" value="Unassembled WGS sequence"/>
</dbReference>
<dbReference type="InterPro" id="IPR041891">
    <property type="entry name" value="Alpha_CA_prokaryot-like"/>
</dbReference>
<comment type="similarity">
    <text evidence="3 10">Belongs to the alpha-carbonic anhydrase family.</text>
</comment>
<comment type="cofactor">
    <cofactor evidence="1 10">
        <name>Zn(2+)</name>
        <dbReference type="ChEBI" id="CHEBI:29105"/>
    </cofactor>
</comment>
<evidence type="ECO:0000256" key="3">
    <source>
        <dbReference type="ARBA" id="ARBA00010718"/>
    </source>
</evidence>
<accession>A0A964FF33</accession>
<dbReference type="Pfam" id="PF00194">
    <property type="entry name" value="Carb_anhydrase"/>
    <property type="match status" value="1"/>
</dbReference>
<comment type="caution">
    <text evidence="12">The sequence shown here is derived from an EMBL/GenBank/DDBJ whole genome shotgun (WGS) entry which is preliminary data.</text>
</comment>
<dbReference type="InterPro" id="IPR001148">
    <property type="entry name" value="CA_dom"/>
</dbReference>
<keyword evidence="8 10" id="KW-0456">Lyase</keyword>
<reference evidence="12" key="1">
    <citation type="journal article" date="2021" name="Antonie Van Leeuwenhoek">
        <title>Draft genome and description of Waterburya agarophytonicola gen. nov. sp. nov. (Pleurocapsales, Cyanobacteria): a seaweed symbiont.</title>
        <authorList>
            <person name="Bonthond G."/>
            <person name="Shalygin S."/>
            <person name="Bayer T."/>
            <person name="Weinberger F."/>
        </authorList>
    </citation>
    <scope>NUCLEOTIDE SEQUENCE</scope>
    <source>
        <strain evidence="12">KI4</strain>
    </source>
</reference>
<dbReference type="EMBL" id="JADWDC010000020">
    <property type="protein sequence ID" value="MCC0177325.1"/>
    <property type="molecule type" value="Genomic_DNA"/>
</dbReference>
<dbReference type="GO" id="GO:0004089">
    <property type="term" value="F:carbonate dehydratase activity"/>
    <property type="evidence" value="ECO:0007669"/>
    <property type="project" value="UniProtKB-UniRule"/>
</dbReference>
<evidence type="ECO:0000259" key="11">
    <source>
        <dbReference type="PROSITE" id="PS51144"/>
    </source>
</evidence>
<comment type="catalytic activity">
    <reaction evidence="9 10">
        <text>hydrogencarbonate + H(+) = CO2 + H2O</text>
        <dbReference type="Rhea" id="RHEA:10748"/>
        <dbReference type="ChEBI" id="CHEBI:15377"/>
        <dbReference type="ChEBI" id="CHEBI:15378"/>
        <dbReference type="ChEBI" id="CHEBI:16526"/>
        <dbReference type="ChEBI" id="CHEBI:17544"/>
        <dbReference type="EC" id="4.2.1.1"/>
    </reaction>
</comment>
<dbReference type="GO" id="GO:0008270">
    <property type="term" value="F:zinc ion binding"/>
    <property type="evidence" value="ECO:0007669"/>
    <property type="project" value="UniProtKB-UniRule"/>
</dbReference>
<feature type="domain" description="Alpha-carbonic anhydrase" evidence="11">
    <location>
        <begin position="4"/>
        <end position="229"/>
    </location>
</feature>
<dbReference type="PROSITE" id="PS51144">
    <property type="entry name" value="ALPHA_CA_2"/>
    <property type="match status" value="1"/>
</dbReference>
<evidence type="ECO:0000256" key="1">
    <source>
        <dbReference type="ARBA" id="ARBA00001947"/>
    </source>
</evidence>
<evidence type="ECO:0000256" key="7">
    <source>
        <dbReference type="ARBA" id="ARBA00022833"/>
    </source>
</evidence>
<dbReference type="PANTHER" id="PTHR18952">
    <property type="entry name" value="CARBONIC ANHYDRASE"/>
    <property type="match status" value="1"/>
</dbReference>
<evidence type="ECO:0000256" key="5">
    <source>
        <dbReference type="ARBA" id="ARBA00014628"/>
    </source>
</evidence>
<dbReference type="PROSITE" id="PS00162">
    <property type="entry name" value="ALPHA_CA_1"/>
    <property type="match status" value="1"/>
</dbReference>
<dbReference type="Gene3D" id="3.10.200.10">
    <property type="entry name" value="Alpha carbonic anhydrase"/>
    <property type="match status" value="1"/>
</dbReference>
<proteinExistence type="inferred from homology"/>
<evidence type="ECO:0000313" key="12">
    <source>
        <dbReference type="EMBL" id="MCC0177325.1"/>
    </source>
</evidence>
<dbReference type="InterPro" id="IPR023561">
    <property type="entry name" value="Carbonic_anhydrase_a-class"/>
</dbReference>
<name>A0A964FF33_9CYAN</name>
<dbReference type="SUPFAM" id="SSF51069">
    <property type="entry name" value="Carbonic anhydrase"/>
    <property type="match status" value="1"/>
</dbReference>
<comment type="function">
    <text evidence="2 10">Reversible hydration of carbon dioxide.</text>
</comment>